<feature type="compositionally biased region" description="Acidic residues" evidence="1">
    <location>
        <begin position="195"/>
        <end position="208"/>
    </location>
</feature>
<organism evidence="2">
    <name type="scientific">Spodoptera frugiperda</name>
    <name type="common">Fall armyworm</name>
    <dbReference type="NCBI Taxonomy" id="7108"/>
    <lineage>
        <taxon>Eukaryota</taxon>
        <taxon>Metazoa</taxon>
        <taxon>Ecdysozoa</taxon>
        <taxon>Arthropoda</taxon>
        <taxon>Hexapoda</taxon>
        <taxon>Insecta</taxon>
        <taxon>Pterygota</taxon>
        <taxon>Neoptera</taxon>
        <taxon>Endopterygota</taxon>
        <taxon>Lepidoptera</taxon>
        <taxon>Glossata</taxon>
        <taxon>Ditrysia</taxon>
        <taxon>Noctuoidea</taxon>
        <taxon>Noctuidae</taxon>
        <taxon>Amphipyrinae</taxon>
        <taxon>Spodoptera</taxon>
    </lineage>
</organism>
<gene>
    <name evidence="2" type="ORF">SFRICE_012632</name>
</gene>
<dbReference type="AlphaFoldDB" id="A0A2H1VG41"/>
<feature type="compositionally biased region" description="Basic residues" evidence="1">
    <location>
        <begin position="36"/>
        <end position="45"/>
    </location>
</feature>
<feature type="region of interest" description="Disordered" evidence="1">
    <location>
        <begin position="170"/>
        <end position="290"/>
    </location>
</feature>
<name>A0A2H1VG41_SPOFR</name>
<evidence type="ECO:0000256" key="1">
    <source>
        <dbReference type="SAM" id="MobiDB-lite"/>
    </source>
</evidence>
<reference evidence="2" key="1">
    <citation type="submission" date="2016-07" db="EMBL/GenBank/DDBJ databases">
        <authorList>
            <person name="Bretaudeau A."/>
        </authorList>
    </citation>
    <scope>NUCLEOTIDE SEQUENCE</scope>
    <source>
        <strain evidence="2">Rice</strain>
        <tissue evidence="2">Whole body</tissue>
    </source>
</reference>
<protein>
    <submittedName>
        <fullName evidence="2">SFRICE_012632</fullName>
    </submittedName>
</protein>
<feature type="region of interest" description="Disordered" evidence="1">
    <location>
        <begin position="25"/>
        <end position="49"/>
    </location>
</feature>
<sequence>MVRSEGDWDAVSSFCEAVMLAKEEAGRLREQTSSRPSRRERHSGRRGSWDDLRPPREVVFGAANYLAGLPGLWLLVSKSLTLLLASPMAGEAALVPAEAVSISLRGRDEIVSSVGPVDDGLATVDASLNLARRKRALFWISTIIDRAVNDFQEVTNSLQQAANGIEQAVEASAAQESDAEEQADQASAAEKQSVEESDAQEQDIEEQADQASDAQESDAEKQAVEESDAEKQAVEEPAAKEQAAEESDAQESDAEKQAEQDTEEQADQASAAKETDVEKQAVEESDAQEEAIEDLMLRKKLLRNLLLRNLLLTSKLTKLLRTSDRIQEKSLRKYRIRNNKN</sequence>
<feature type="compositionally biased region" description="Basic and acidic residues" evidence="1">
    <location>
        <begin position="273"/>
        <end position="282"/>
    </location>
</feature>
<proteinExistence type="predicted"/>
<accession>A0A2H1VG41</accession>
<dbReference type="EMBL" id="ODYU01002185">
    <property type="protein sequence ID" value="SOQ39352.1"/>
    <property type="molecule type" value="Genomic_DNA"/>
</dbReference>
<feature type="compositionally biased region" description="Basic and acidic residues" evidence="1">
    <location>
        <begin position="218"/>
        <end position="243"/>
    </location>
</feature>
<evidence type="ECO:0000313" key="2">
    <source>
        <dbReference type="EMBL" id="SOQ39352.1"/>
    </source>
</evidence>